<dbReference type="Proteomes" id="UP000239757">
    <property type="component" value="Unassembled WGS sequence"/>
</dbReference>
<dbReference type="EMBL" id="KZ664353">
    <property type="protein sequence ID" value="PPS06041.1"/>
    <property type="molecule type" value="Genomic_DNA"/>
</dbReference>
<feature type="region of interest" description="Disordered" evidence="1">
    <location>
        <begin position="96"/>
        <end position="115"/>
    </location>
</feature>
<dbReference type="AlphaFoldDB" id="A0A2P5XRS5"/>
<sequence>MPWSGSGRRWLKWGPKRPKLCRTQAHSTSGLTTETKLDCSKIIKVGHDVLNMECQQSSSVSSRYAGSMIAKKRSYGSIVRSARTLSANWTCSSVVQSMQRPTPKGRAHRIWNSSS</sequence>
<proteinExistence type="predicted"/>
<evidence type="ECO:0000256" key="1">
    <source>
        <dbReference type="SAM" id="MobiDB-lite"/>
    </source>
</evidence>
<name>A0A2P5XRS5_GOSBA</name>
<protein>
    <submittedName>
        <fullName evidence="2">Uncharacterized protein</fullName>
    </submittedName>
</protein>
<accession>A0A2P5XRS5</accession>
<organism evidence="2 3">
    <name type="scientific">Gossypium barbadense</name>
    <name type="common">Sea Island cotton</name>
    <name type="synonym">Hibiscus barbadensis</name>
    <dbReference type="NCBI Taxonomy" id="3634"/>
    <lineage>
        <taxon>Eukaryota</taxon>
        <taxon>Viridiplantae</taxon>
        <taxon>Streptophyta</taxon>
        <taxon>Embryophyta</taxon>
        <taxon>Tracheophyta</taxon>
        <taxon>Spermatophyta</taxon>
        <taxon>Magnoliopsida</taxon>
        <taxon>eudicotyledons</taxon>
        <taxon>Gunneridae</taxon>
        <taxon>Pentapetalae</taxon>
        <taxon>rosids</taxon>
        <taxon>malvids</taxon>
        <taxon>Malvales</taxon>
        <taxon>Malvaceae</taxon>
        <taxon>Malvoideae</taxon>
        <taxon>Gossypium</taxon>
    </lineage>
</organism>
<gene>
    <name evidence="2" type="ORF">GOBAR_AA14605</name>
</gene>
<evidence type="ECO:0000313" key="3">
    <source>
        <dbReference type="Proteomes" id="UP000239757"/>
    </source>
</evidence>
<evidence type="ECO:0000313" key="2">
    <source>
        <dbReference type="EMBL" id="PPS06041.1"/>
    </source>
</evidence>
<reference evidence="2 3" key="1">
    <citation type="submission" date="2015-01" db="EMBL/GenBank/DDBJ databases">
        <title>Genome of allotetraploid Gossypium barbadense reveals genomic plasticity and fiber elongation in cotton evolution.</title>
        <authorList>
            <person name="Chen X."/>
            <person name="Liu X."/>
            <person name="Zhao B."/>
            <person name="Zheng H."/>
            <person name="Hu Y."/>
            <person name="Lu G."/>
            <person name="Yang C."/>
            <person name="Chen J."/>
            <person name="Shan C."/>
            <person name="Zhang L."/>
            <person name="Zhou Y."/>
            <person name="Wang L."/>
            <person name="Guo W."/>
            <person name="Bai Y."/>
            <person name="Ruan J."/>
            <person name="Shangguan X."/>
            <person name="Mao Y."/>
            <person name="Jiang J."/>
            <person name="Zhu Y."/>
            <person name="Lei J."/>
            <person name="Kang H."/>
            <person name="Chen S."/>
            <person name="He X."/>
            <person name="Wang R."/>
            <person name="Wang Y."/>
            <person name="Chen J."/>
            <person name="Wang L."/>
            <person name="Yu S."/>
            <person name="Wang B."/>
            <person name="Wei J."/>
            <person name="Song S."/>
            <person name="Lu X."/>
            <person name="Gao Z."/>
            <person name="Gu W."/>
            <person name="Deng X."/>
            <person name="Ma D."/>
            <person name="Wang S."/>
            <person name="Liang W."/>
            <person name="Fang L."/>
            <person name="Cai C."/>
            <person name="Zhu X."/>
            <person name="Zhou B."/>
            <person name="Zhang Y."/>
            <person name="Chen Z."/>
            <person name="Xu S."/>
            <person name="Zhu R."/>
            <person name="Wang S."/>
            <person name="Zhang T."/>
            <person name="Zhao G."/>
        </authorList>
    </citation>
    <scope>NUCLEOTIDE SEQUENCE [LARGE SCALE GENOMIC DNA]</scope>
    <source>
        <strain evidence="3">cv. Xinhai21</strain>
        <tissue evidence="2">Leaf</tissue>
    </source>
</reference>